<feature type="compositionally biased region" description="Polar residues" evidence="1">
    <location>
        <begin position="210"/>
        <end position="235"/>
    </location>
</feature>
<organism evidence="2 3">
    <name type="scientific">Actinidia rufa</name>
    <dbReference type="NCBI Taxonomy" id="165716"/>
    <lineage>
        <taxon>Eukaryota</taxon>
        <taxon>Viridiplantae</taxon>
        <taxon>Streptophyta</taxon>
        <taxon>Embryophyta</taxon>
        <taxon>Tracheophyta</taxon>
        <taxon>Spermatophyta</taxon>
        <taxon>Magnoliopsida</taxon>
        <taxon>eudicotyledons</taxon>
        <taxon>Gunneridae</taxon>
        <taxon>Pentapetalae</taxon>
        <taxon>asterids</taxon>
        <taxon>Ericales</taxon>
        <taxon>Actinidiaceae</taxon>
        <taxon>Actinidia</taxon>
    </lineage>
</organism>
<gene>
    <name evidence="2" type="ORF">Acr_00g0084200</name>
</gene>
<evidence type="ECO:0000313" key="2">
    <source>
        <dbReference type="EMBL" id="GFS43204.1"/>
    </source>
</evidence>
<dbReference type="CDD" id="cd00303">
    <property type="entry name" value="retropepsin_like"/>
    <property type="match status" value="1"/>
</dbReference>
<dbReference type="Proteomes" id="UP000585474">
    <property type="component" value="Unassembled WGS sequence"/>
</dbReference>
<dbReference type="InterPro" id="IPR021109">
    <property type="entry name" value="Peptidase_aspartic_dom_sf"/>
</dbReference>
<feature type="region of interest" description="Disordered" evidence="1">
    <location>
        <begin position="165"/>
        <end position="235"/>
    </location>
</feature>
<evidence type="ECO:0000313" key="3">
    <source>
        <dbReference type="Proteomes" id="UP000585474"/>
    </source>
</evidence>
<accession>A0A7J0DV19</accession>
<comment type="caution">
    <text evidence="2">The sequence shown here is derived from an EMBL/GenBank/DDBJ whole genome shotgun (WGS) entry which is preliminary data.</text>
</comment>
<proteinExistence type="predicted"/>
<dbReference type="Pfam" id="PF08284">
    <property type="entry name" value="RVP_2"/>
    <property type="match status" value="1"/>
</dbReference>
<dbReference type="Gene3D" id="2.40.70.10">
    <property type="entry name" value="Acid Proteases"/>
    <property type="match status" value="1"/>
</dbReference>
<reference evidence="3" key="1">
    <citation type="submission" date="2019-07" db="EMBL/GenBank/DDBJ databases">
        <title>De Novo Assembly of kiwifruit Actinidia rufa.</title>
        <authorList>
            <person name="Sugita-Konishi S."/>
            <person name="Sato K."/>
            <person name="Mori E."/>
            <person name="Abe Y."/>
            <person name="Kisaki G."/>
            <person name="Hamano K."/>
            <person name="Suezawa K."/>
            <person name="Otani M."/>
            <person name="Fukuda T."/>
            <person name="Manabe T."/>
            <person name="Gomi K."/>
            <person name="Tabuchi M."/>
            <person name="Akimitsu K."/>
            <person name="Kataoka I."/>
        </authorList>
    </citation>
    <scope>NUCLEOTIDE SEQUENCE [LARGE SCALE GENOMIC DNA]</scope>
    <source>
        <strain evidence="3">cv. Fuchu</strain>
    </source>
</reference>
<evidence type="ECO:0000256" key="1">
    <source>
        <dbReference type="SAM" id="MobiDB-lite"/>
    </source>
</evidence>
<dbReference type="EMBL" id="BJWL01000412">
    <property type="protein sequence ID" value="GFS43204.1"/>
    <property type="molecule type" value="Genomic_DNA"/>
</dbReference>
<dbReference type="OrthoDB" id="1300414at2759"/>
<keyword evidence="3" id="KW-1185">Reference proteome</keyword>
<dbReference type="AlphaFoldDB" id="A0A7J0DV19"/>
<feature type="compositionally biased region" description="Polar residues" evidence="1">
    <location>
        <begin position="165"/>
        <end position="176"/>
    </location>
</feature>
<sequence length="364" mass="40543">MAHMAQVPRANTSNRAMEVVREFSKLNPPMFDGVSSDPLVADHWLSEIHKLFDVLDVTEDAMRVKLVACQLKEKKCKRFIRGLDDSIQKFVMSGGHTNFAAVLELARNLEASRVNKKNAKPSTTIVSAPTGSSGVVSGNYVNQNKKRQGEPLQFSRNRFTFRAPTSSVFGENSSKPPITCHQMWPTGPHSHSLPKSEDSSTSTISCSRGAHTQSHYRQTTSGQGSQVDRGASSSTPVQATQGWVFAVTAATPTTSYFSDSRVVRCAGAPLDRICWGCELVILDRRFEFDFIVLSMSGFDLILGMDWLSTYRATIDCFRRRVRICTPEGGCFEFFGERREPFEPYLYESRDKGSMACLLASFDTR</sequence>
<name>A0A7J0DV19_9ERIC</name>
<protein>
    <submittedName>
        <fullName evidence="2">Uncharacterized protein</fullName>
    </submittedName>
</protein>